<evidence type="ECO:0000313" key="2">
    <source>
        <dbReference type="Proteomes" id="UP001497680"/>
    </source>
</evidence>
<dbReference type="Proteomes" id="UP001497680">
    <property type="component" value="Unassembled WGS sequence"/>
</dbReference>
<keyword evidence="2" id="KW-1185">Reference proteome</keyword>
<protein>
    <submittedName>
        <fullName evidence="1">Uncharacterized protein</fullName>
    </submittedName>
</protein>
<proteinExistence type="predicted"/>
<sequence>MDGQLIKVYATSDGGIAHWANPRRMHLHKKTPAGTTVCCTSVTAGGIVKGRTKEGYWVTTHDFVPTDEVKRELHEDTNDGECALIGHVKHTTDELHFTLIATNDTVTHSENFAKEKDCYFSNLGPEAACLHFQAIKYQFRQTGITLLARTRYDEVIHGVVTYIPQARIRPSYAFSNGLITADFGGPSFPSRSSIEVGMWVYARRLKSRSKDAVTNEMLDAKDVGPYRPETFRYYPVDDSADDYDETAPNPNPLVLIGHVVEVQGQDPNLDGPVTVKIQGLYEVLERIVLFGI</sequence>
<dbReference type="EMBL" id="MU394318">
    <property type="protein sequence ID" value="KAI6086189.1"/>
    <property type="molecule type" value="Genomic_DNA"/>
</dbReference>
<reference evidence="1 2" key="1">
    <citation type="journal article" date="2022" name="New Phytol.">
        <title>Ecological generalism drives hyperdiversity of secondary metabolite gene clusters in xylarialean endophytes.</title>
        <authorList>
            <person name="Franco M.E.E."/>
            <person name="Wisecaver J.H."/>
            <person name="Arnold A.E."/>
            <person name="Ju Y.M."/>
            <person name="Slot J.C."/>
            <person name="Ahrendt S."/>
            <person name="Moore L.P."/>
            <person name="Eastman K.E."/>
            <person name="Scott K."/>
            <person name="Konkel Z."/>
            <person name="Mondo S.J."/>
            <person name="Kuo A."/>
            <person name="Hayes R.D."/>
            <person name="Haridas S."/>
            <person name="Andreopoulos B."/>
            <person name="Riley R."/>
            <person name="LaButti K."/>
            <person name="Pangilinan J."/>
            <person name="Lipzen A."/>
            <person name="Amirebrahimi M."/>
            <person name="Yan J."/>
            <person name="Adam C."/>
            <person name="Keymanesh K."/>
            <person name="Ng V."/>
            <person name="Louie K."/>
            <person name="Northen T."/>
            <person name="Drula E."/>
            <person name="Henrissat B."/>
            <person name="Hsieh H.M."/>
            <person name="Youens-Clark K."/>
            <person name="Lutzoni F."/>
            <person name="Miadlikowska J."/>
            <person name="Eastwood D.C."/>
            <person name="Hamelin R.C."/>
            <person name="Grigoriev I.V."/>
            <person name="U'Ren J.M."/>
        </authorList>
    </citation>
    <scope>NUCLEOTIDE SEQUENCE [LARGE SCALE GENOMIC DNA]</scope>
    <source>
        <strain evidence="1 2">ER1909</strain>
    </source>
</reference>
<organism evidence="1 2">
    <name type="scientific">Hypoxylon rubiginosum</name>
    <dbReference type="NCBI Taxonomy" id="110542"/>
    <lineage>
        <taxon>Eukaryota</taxon>
        <taxon>Fungi</taxon>
        <taxon>Dikarya</taxon>
        <taxon>Ascomycota</taxon>
        <taxon>Pezizomycotina</taxon>
        <taxon>Sordariomycetes</taxon>
        <taxon>Xylariomycetidae</taxon>
        <taxon>Xylariales</taxon>
        <taxon>Hypoxylaceae</taxon>
        <taxon>Hypoxylon</taxon>
    </lineage>
</organism>
<comment type="caution">
    <text evidence="1">The sequence shown here is derived from an EMBL/GenBank/DDBJ whole genome shotgun (WGS) entry which is preliminary data.</text>
</comment>
<gene>
    <name evidence="1" type="ORF">F4821DRAFT_278732</name>
</gene>
<accession>A0ACC0D0I0</accession>
<evidence type="ECO:0000313" key="1">
    <source>
        <dbReference type="EMBL" id="KAI6086189.1"/>
    </source>
</evidence>
<name>A0ACC0D0I0_9PEZI</name>